<evidence type="ECO:0000313" key="4">
    <source>
        <dbReference type="EMBL" id="MDK4325588.1"/>
    </source>
</evidence>
<dbReference type="GO" id="GO:0032259">
    <property type="term" value="P:methylation"/>
    <property type="evidence" value="ECO:0007669"/>
    <property type="project" value="UniProtKB-KW"/>
</dbReference>
<feature type="binding site" evidence="2">
    <location>
        <position position="73"/>
    </location>
    <ligand>
        <name>S-adenosyl-L-methionine</name>
        <dbReference type="ChEBI" id="CHEBI:59789"/>
    </ligand>
</feature>
<dbReference type="InterPro" id="IPR013216">
    <property type="entry name" value="Methyltransf_11"/>
</dbReference>
<proteinExistence type="predicted"/>
<feature type="binding site" evidence="2">
    <location>
        <position position="197"/>
    </location>
    <ligand>
        <name>S-adenosyl-L-methionine</name>
        <dbReference type="ChEBI" id="CHEBI:59789"/>
    </ligand>
</feature>
<dbReference type="Pfam" id="PF08241">
    <property type="entry name" value="Methyltransf_11"/>
    <property type="match status" value="1"/>
</dbReference>
<feature type="binding site" evidence="1">
    <location>
        <position position="33"/>
    </location>
    <ligand>
        <name>Zn(2+)</name>
        <dbReference type="ChEBI" id="CHEBI:29105"/>
    </ligand>
</feature>
<reference evidence="4" key="1">
    <citation type="submission" date="2023-05" db="EMBL/GenBank/DDBJ databases">
        <title>Metabolic capabilities are highly conserved among human nasal-associated Corynebacterium species in pangenomic analyses.</title>
        <authorList>
            <person name="Tran T.H."/>
            <person name="Roberts A.Q."/>
            <person name="Escapa I.F."/>
            <person name="Gao W."/>
            <person name="Conlan S."/>
            <person name="Kong H."/>
            <person name="Segre J.A."/>
            <person name="Kelly M.S."/>
            <person name="Lemon K.P."/>
        </authorList>
    </citation>
    <scope>NUCLEOTIDE SEQUENCE</scope>
    <source>
        <strain evidence="4">KPL2654</strain>
    </source>
</reference>
<dbReference type="GO" id="GO:0008757">
    <property type="term" value="F:S-adenosylmethionine-dependent methyltransferase activity"/>
    <property type="evidence" value="ECO:0007669"/>
    <property type="project" value="InterPro"/>
</dbReference>
<keyword evidence="2" id="KW-0949">S-adenosyl-L-methionine</keyword>
<feature type="binding site" evidence="2">
    <location>
        <begin position="109"/>
        <end position="110"/>
    </location>
    <ligand>
        <name>S-adenosyl-L-methionine</name>
        <dbReference type="ChEBI" id="CHEBI:59789"/>
    </ligand>
</feature>
<keyword evidence="1" id="KW-0479">Metal-binding</keyword>
<dbReference type="Gene3D" id="3.40.50.150">
    <property type="entry name" value="Vaccinia Virus protein VP39"/>
    <property type="match status" value="1"/>
</dbReference>
<dbReference type="GO" id="GO:0046872">
    <property type="term" value="F:metal ion binding"/>
    <property type="evidence" value="ECO:0007669"/>
    <property type="project" value="UniProtKB-KW"/>
</dbReference>
<dbReference type="Proteomes" id="UP001226160">
    <property type="component" value="Unassembled WGS sequence"/>
</dbReference>
<sequence length="298" mass="31690">MLAEVIDVLADPNDGTPLHGDNDFRRLVSESGHSFDVAKQGYVSLLAGAGRKHDGDSAGMIQARETFLAGGHFAPFVEAVTEAMVVATETSLESSQDSAPVIIESGAGTGYYLSHSLDSIAGARGVGLDISTPAAKQLAKCHPRVGAVVADVWRRLPLANDCADALSVVFAPRNMPEFARVLKPAGQVVVLTPDTGHLDELRKPLGIVSVEEDKIARLYQQAHGILEPIGSPRTIEFAMRLEKASIAAQVKMSPSARHISAEELEHRLAGLPESMTVTARGRIDCFTKPTAPNRATGR</sequence>
<evidence type="ECO:0000256" key="1">
    <source>
        <dbReference type="PIRSR" id="PIRSR018249-1"/>
    </source>
</evidence>
<dbReference type="InterPro" id="IPR029063">
    <property type="entry name" value="SAM-dependent_MTases_sf"/>
</dbReference>
<dbReference type="AlphaFoldDB" id="A0AAP4BTF4"/>
<dbReference type="EMBL" id="JASNVP010000003">
    <property type="protein sequence ID" value="MDK4325588.1"/>
    <property type="molecule type" value="Genomic_DNA"/>
</dbReference>
<evidence type="ECO:0000256" key="2">
    <source>
        <dbReference type="PIRSR" id="PIRSR018249-2"/>
    </source>
</evidence>
<dbReference type="SUPFAM" id="SSF53335">
    <property type="entry name" value="S-adenosyl-L-methionine-dependent methyltransferases"/>
    <property type="match status" value="1"/>
</dbReference>
<keyword evidence="4" id="KW-0489">Methyltransferase</keyword>
<protein>
    <submittedName>
        <fullName evidence="4">SAM-dependent methyltransferase</fullName>
    </submittedName>
</protein>
<evidence type="ECO:0000313" key="5">
    <source>
        <dbReference type="Proteomes" id="UP001226160"/>
    </source>
</evidence>
<name>A0AAP4BTF4_9CORY</name>
<keyword evidence="4" id="KW-0808">Transferase</keyword>
<comment type="caution">
    <text evidence="4">The sequence shown here is derived from an EMBL/GenBank/DDBJ whole genome shotgun (WGS) entry which is preliminary data.</text>
</comment>
<evidence type="ECO:0000259" key="3">
    <source>
        <dbReference type="Pfam" id="PF08241"/>
    </source>
</evidence>
<gene>
    <name evidence="4" type="ORF">QPX54_03535</name>
</gene>
<keyword evidence="1" id="KW-0862">Zinc</keyword>
<organism evidence="4 5">
    <name type="scientific">Corynebacterium propinquum</name>
    <dbReference type="NCBI Taxonomy" id="43769"/>
    <lineage>
        <taxon>Bacteria</taxon>
        <taxon>Bacillati</taxon>
        <taxon>Actinomycetota</taxon>
        <taxon>Actinomycetes</taxon>
        <taxon>Mycobacteriales</taxon>
        <taxon>Corynebacteriaceae</taxon>
        <taxon>Corynebacterium</taxon>
    </lineage>
</organism>
<dbReference type="PIRSF" id="PIRSF018249">
    <property type="entry name" value="MyrA_prd"/>
    <property type="match status" value="1"/>
</dbReference>
<dbReference type="InterPro" id="IPR016718">
    <property type="entry name" value="rRNA_m1G-MeTrfase_A_prd"/>
</dbReference>
<dbReference type="RefSeq" id="WP_239211984.1">
    <property type="nucleotide sequence ID" value="NZ_CP091865.1"/>
</dbReference>
<feature type="domain" description="Methyltransferase type 11" evidence="3">
    <location>
        <begin position="104"/>
        <end position="189"/>
    </location>
</feature>
<accession>A0AAP4BTF4</accession>